<dbReference type="InterPro" id="IPR001753">
    <property type="entry name" value="Enoyl-CoA_hydra/iso"/>
</dbReference>
<dbReference type="GO" id="GO:0005739">
    <property type="term" value="C:mitochondrion"/>
    <property type="evidence" value="ECO:0007669"/>
    <property type="project" value="TreeGrafter"/>
</dbReference>
<comment type="pathway">
    <text evidence="1">Lipid metabolism; fatty acid beta-oxidation.</text>
</comment>
<dbReference type="GO" id="GO:0051750">
    <property type="term" value="F:delta(3,5)-delta(2,4)-dienoyl-CoA isomerase activity"/>
    <property type="evidence" value="ECO:0007669"/>
    <property type="project" value="TreeGrafter"/>
</dbReference>
<dbReference type="Gene3D" id="1.10.12.10">
    <property type="entry name" value="Lyase 2-enoyl-coa Hydratase, Chain A, domain 2"/>
    <property type="match status" value="1"/>
</dbReference>
<dbReference type="EMBL" id="CAJMWZ010007150">
    <property type="protein sequence ID" value="CAE6533474.1"/>
    <property type="molecule type" value="Genomic_DNA"/>
</dbReference>
<dbReference type="SUPFAM" id="SSF52096">
    <property type="entry name" value="ClpP/crotonase"/>
    <property type="match status" value="1"/>
</dbReference>
<dbReference type="InterPro" id="IPR045002">
    <property type="entry name" value="Ech1-like"/>
</dbReference>
<dbReference type="PANTHER" id="PTHR43149:SF1">
    <property type="entry name" value="DELTA(3,5)-DELTA(2,4)-DIENOYL-COA ISOMERASE, MITOCHONDRIAL"/>
    <property type="match status" value="1"/>
</dbReference>
<comment type="caution">
    <text evidence="6">The sequence shown here is derived from an EMBL/GenBank/DDBJ whole genome shotgun (WGS) entry which is preliminary data.</text>
</comment>
<dbReference type="Pfam" id="PF00378">
    <property type="entry name" value="ECH_1"/>
    <property type="match status" value="1"/>
</dbReference>
<evidence type="ECO:0000256" key="4">
    <source>
        <dbReference type="ARBA" id="ARBA00023098"/>
    </source>
</evidence>
<keyword evidence="4" id="KW-0443">Lipid metabolism</keyword>
<dbReference type="InterPro" id="IPR014748">
    <property type="entry name" value="Enoyl-CoA_hydra_C"/>
</dbReference>
<reference evidence="6" key="1">
    <citation type="submission" date="2021-01" db="EMBL/GenBank/DDBJ databases">
        <authorList>
            <person name="Kaushik A."/>
        </authorList>
    </citation>
    <scope>NUCLEOTIDE SEQUENCE</scope>
    <source>
        <strain evidence="6">Type strain: AG8-Rh-89/</strain>
    </source>
</reference>
<comment type="similarity">
    <text evidence="2">Belongs to the enoyl-CoA hydratase/isomerase family.</text>
</comment>
<protein>
    <recommendedName>
        <fullName evidence="8">Enoyl-CoA hydratase</fullName>
    </recommendedName>
</protein>
<organism evidence="6 7">
    <name type="scientific">Rhizoctonia solani</name>
    <dbReference type="NCBI Taxonomy" id="456999"/>
    <lineage>
        <taxon>Eukaryota</taxon>
        <taxon>Fungi</taxon>
        <taxon>Dikarya</taxon>
        <taxon>Basidiomycota</taxon>
        <taxon>Agaricomycotina</taxon>
        <taxon>Agaricomycetes</taxon>
        <taxon>Cantharellales</taxon>
        <taxon>Ceratobasidiaceae</taxon>
        <taxon>Rhizoctonia</taxon>
    </lineage>
</organism>
<dbReference type="Proteomes" id="UP000663850">
    <property type="component" value="Unassembled WGS sequence"/>
</dbReference>
<evidence type="ECO:0000256" key="1">
    <source>
        <dbReference type="ARBA" id="ARBA00005005"/>
    </source>
</evidence>
<sequence>MLFMTIDLLGGVFSALSLVFRETFDTFAAIPYLFVFVLDGLVIALTMLEYPEMSGFSSNKLIKVTTPLADTSILLVEFNRGPVNAFNQPFWEELGATFDKISRDGTIRAVVLSSTNPKIFTAGLDLSDTGSLANKDNLDPARQAVKLRAHILHFQSCISAIERCAQPVIAAVNGIAYGLAIDIMCACDVRYSSSKARFSIKEVDVGLAADIGTLSRLPKITGNESLLRELAFTARDFGAAEATQLGMISRVVEGGRDEVIGAALELAKVIAVKSPIAVAGTKRFLLHARDHSVEQSLEYQATWNMAMLQSSDTVEALKAFKTKQAPRFNPLPKL</sequence>
<dbReference type="AlphaFoldDB" id="A0A8H3DN11"/>
<evidence type="ECO:0000313" key="6">
    <source>
        <dbReference type="EMBL" id="CAE6533474.1"/>
    </source>
</evidence>
<evidence type="ECO:0000256" key="5">
    <source>
        <dbReference type="ARBA" id="ARBA00023235"/>
    </source>
</evidence>
<evidence type="ECO:0008006" key="8">
    <source>
        <dbReference type="Google" id="ProtNLM"/>
    </source>
</evidence>
<dbReference type="CDD" id="cd06558">
    <property type="entry name" value="crotonase-like"/>
    <property type="match status" value="1"/>
</dbReference>
<evidence type="ECO:0000313" key="7">
    <source>
        <dbReference type="Proteomes" id="UP000663850"/>
    </source>
</evidence>
<dbReference type="Gene3D" id="3.90.226.10">
    <property type="entry name" value="2-enoyl-CoA Hydratase, Chain A, domain 1"/>
    <property type="match status" value="1"/>
</dbReference>
<dbReference type="PANTHER" id="PTHR43149">
    <property type="entry name" value="ENOYL-COA HYDRATASE"/>
    <property type="match status" value="1"/>
</dbReference>
<dbReference type="UniPathway" id="UPA00659"/>
<evidence type="ECO:0000256" key="3">
    <source>
        <dbReference type="ARBA" id="ARBA00022832"/>
    </source>
</evidence>
<gene>
    <name evidence="6" type="ORF">RDB_LOCUS135270</name>
</gene>
<evidence type="ECO:0000256" key="2">
    <source>
        <dbReference type="ARBA" id="ARBA00005254"/>
    </source>
</evidence>
<name>A0A8H3DN11_9AGAM</name>
<dbReference type="GO" id="GO:0006635">
    <property type="term" value="P:fatty acid beta-oxidation"/>
    <property type="evidence" value="ECO:0007669"/>
    <property type="project" value="UniProtKB-UniPathway"/>
</dbReference>
<dbReference type="InterPro" id="IPR029045">
    <property type="entry name" value="ClpP/crotonase-like_dom_sf"/>
</dbReference>
<dbReference type="FunFam" id="1.10.12.10:FF:000004">
    <property type="entry name" value="Delta3,5-delta2,4-dienoyl-CoA isomerase"/>
    <property type="match status" value="1"/>
</dbReference>
<accession>A0A8H3DN11</accession>
<keyword evidence="5" id="KW-0413">Isomerase</keyword>
<proteinExistence type="inferred from homology"/>
<keyword evidence="3" id="KW-0276">Fatty acid metabolism</keyword>